<dbReference type="STRING" id="880074.BARVI_12515"/>
<gene>
    <name evidence="1" type="ORF">BARVI_12515</name>
</gene>
<dbReference type="EMBL" id="CP007034">
    <property type="protein sequence ID" value="AHF13999.1"/>
    <property type="molecule type" value="Genomic_DNA"/>
</dbReference>
<organism evidence="1 2">
    <name type="scientific">Barnesiella viscericola DSM 18177</name>
    <dbReference type="NCBI Taxonomy" id="880074"/>
    <lineage>
        <taxon>Bacteria</taxon>
        <taxon>Pseudomonadati</taxon>
        <taxon>Bacteroidota</taxon>
        <taxon>Bacteroidia</taxon>
        <taxon>Bacteroidales</taxon>
        <taxon>Barnesiellaceae</taxon>
        <taxon>Barnesiella</taxon>
    </lineage>
</organism>
<evidence type="ECO:0000313" key="1">
    <source>
        <dbReference type="EMBL" id="AHF13999.1"/>
    </source>
</evidence>
<accession>W0EXS3</accession>
<dbReference type="AlphaFoldDB" id="W0EXS3"/>
<dbReference type="PATRIC" id="fig|880074.11.peg.2583"/>
<evidence type="ECO:0000313" key="2">
    <source>
        <dbReference type="Proteomes" id="UP000018901"/>
    </source>
</evidence>
<keyword evidence="2" id="KW-1185">Reference proteome</keyword>
<dbReference type="Proteomes" id="UP000018901">
    <property type="component" value="Chromosome"/>
</dbReference>
<dbReference type="HOGENOM" id="CLU_2491549_0_0_10"/>
<reference evidence="1 2" key="1">
    <citation type="submission" date="2013-12" db="EMBL/GenBank/DDBJ databases">
        <authorList>
            <consortium name="DOE Joint Genome Institute"/>
            <person name="Eisen J."/>
            <person name="Huntemann M."/>
            <person name="Han J."/>
            <person name="Chen A."/>
            <person name="Kyrpides N."/>
            <person name="Mavromatis K."/>
            <person name="Markowitz V."/>
            <person name="Palaniappan K."/>
            <person name="Ivanova N."/>
            <person name="Schaumberg A."/>
            <person name="Pati A."/>
            <person name="Liolios K."/>
            <person name="Nordberg H.P."/>
            <person name="Cantor M.N."/>
            <person name="Hua S.X."/>
            <person name="Woyke T."/>
        </authorList>
    </citation>
    <scope>NUCLEOTIDE SEQUENCE [LARGE SCALE GENOMIC DNA]</scope>
    <source>
        <strain evidence="2">DSM 18177</strain>
    </source>
</reference>
<dbReference type="RefSeq" id="WP_025279463.1">
    <property type="nucleotide sequence ID" value="NZ_CP007034.1"/>
</dbReference>
<dbReference type="KEGG" id="bvs:BARVI_12515"/>
<name>W0EXS3_9BACT</name>
<dbReference type="OrthoDB" id="2781056at2"/>
<sequence>MDLQYLIYDYHRDLVKQGANVKQEVSPESILLIHHNNPRSMAILVNEFMGMFNSANLYTNEQLIEQLLTAWRDDALDIPRISTLFH</sequence>
<dbReference type="GeneID" id="90530192"/>
<protein>
    <submittedName>
        <fullName evidence="1">Uncharacterized protein</fullName>
    </submittedName>
</protein>
<proteinExistence type="predicted"/>